<evidence type="ECO:0000313" key="5">
    <source>
        <dbReference type="Proteomes" id="UP000298460"/>
    </source>
</evidence>
<proteinExistence type="inferred from homology"/>
<sequence length="163" mass="18505">MTALLPALAGANMIYGLGMLEGGLTWDYAQMAMQNEMARMILHTIKGIPISDEKMALEVVRSVGIGGEFISCDHTYAHYKELSKTELLNRQNRENWETAGSKDIVETSYAKSIDILENYENQNPLSEDIQRQLKDIVLEAEAETTEIKAKEKEARRRPRKPKF</sequence>
<keyword evidence="5" id="KW-1185">Reference proteome</keyword>
<dbReference type="InterPro" id="IPR038601">
    <property type="entry name" value="MttB-like_sf"/>
</dbReference>
<dbReference type="Gene3D" id="3.20.20.480">
    <property type="entry name" value="Trimethylamine methyltransferase-like"/>
    <property type="match status" value="1"/>
</dbReference>
<organism evidence="4 5">
    <name type="scientific">Desulfosporosinus fructosivorans</name>
    <dbReference type="NCBI Taxonomy" id="2018669"/>
    <lineage>
        <taxon>Bacteria</taxon>
        <taxon>Bacillati</taxon>
        <taxon>Bacillota</taxon>
        <taxon>Clostridia</taxon>
        <taxon>Eubacteriales</taxon>
        <taxon>Desulfitobacteriaceae</taxon>
        <taxon>Desulfosporosinus</taxon>
    </lineage>
</organism>
<dbReference type="GO" id="GO:0032259">
    <property type="term" value="P:methylation"/>
    <property type="evidence" value="ECO:0007669"/>
    <property type="project" value="UniProtKB-KW"/>
</dbReference>
<name>A0A4Z0QYM0_9FIRM</name>
<dbReference type="AlphaFoldDB" id="A0A4Z0QYM0"/>
<evidence type="ECO:0000256" key="1">
    <source>
        <dbReference type="ARBA" id="ARBA00007137"/>
    </source>
</evidence>
<protein>
    <recommendedName>
        <fullName evidence="6">Trimethylamine methyltransferase</fullName>
    </recommendedName>
</protein>
<keyword evidence="3" id="KW-0808">Transferase</keyword>
<dbReference type="EMBL" id="SPQQ01000021">
    <property type="protein sequence ID" value="TGE35043.1"/>
    <property type="molecule type" value="Genomic_DNA"/>
</dbReference>
<evidence type="ECO:0000313" key="4">
    <source>
        <dbReference type="EMBL" id="TGE35043.1"/>
    </source>
</evidence>
<evidence type="ECO:0000256" key="3">
    <source>
        <dbReference type="ARBA" id="ARBA00022679"/>
    </source>
</evidence>
<reference evidence="4 5" key="1">
    <citation type="submission" date="2019-03" db="EMBL/GenBank/DDBJ databases">
        <title>Draft Genome Sequence of Desulfosporosinus fructosivorans Strain 63.6F, Isolated from Marine Sediment in the Baltic Sea.</title>
        <authorList>
            <person name="Hausmann B."/>
            <person name="Vandieken V."/>
            <person name="Pjevac P."/>
            <person name="Schreck K."/>
            <person name="Herbold C.W."/>
            <person name="Loy A."/>
        </authorList>
    </citation>
    <scope>NUCLEOTIDE SEQUENCE [LARGE SCALE GENOMIC DNA]</scope>
    <source>
        <strain evidence="4 5">63.6F</strain>
    </source>
</reference>
<dbReference type="OrthoDB" id="1797755at2"/>
<dbReference type="Proteomes" id="UP000298460">
    <property type="component" value="Unassembled WGS sequence"/>
</dbReference>
<dbReference type="Pfam" id="PF06253">
    <property type="entry name" value="MTTB"/>
    <property type="match status" value="1"/>
</dbReference>
<dbReference type="InterPro" id="IPR010426">
    <property type="entry name" value="MTTB_MeTrfase"/>
</dbReference>
<dbReference type="GO" id="GO:0008168">
    <property type="term" value="F:methyltransferase activity"/>
    <property type="evidence" value="ECO:0007669"/>
    <property type="project" value="UniProtKB-KW"/>
</dbReference>
<accession>A0A4Z0QYM0</accession>
<dbReference type="GO" id="GO:0015948">
    <property type="term" value="P:methanogenesis"/>
    <property type="evidence" value="ECO:0007669"/>
    <property type="project" value="InterPro"/>
</dbReference>
<evidence type="ECO:0000256" key="2">
    <source>
        <dbReference type="ARBA" id="ARBA00022603"/>
    </source>
</evidence>
<gene>
    <name evidence="4" type="ORF">E4K67_27425</name>
</gene>
<keyword evidence="2" id="KW-0489">Methyltransferase</keyword>
<comment type="similarity">
    <text evidence="1">Belongs to the trimethylamine methyltransferase family.</text>
</comment>
<evidence type="ECO:0008006" key="6">
    <source>
        <dbReference type="Google" id="ProtNLM"/>
    </source>
</evidence>
<comment type="caution">
    <text evidence="4">The sequence shown here is derived from an EMBL/GenBank/DDBJ whole genome shotgun (WGS) entry which is preliminary data.</text>
</comment>